<name>A0A7J7MNQ7_9MAGN</name>
<keyword evidence="2" id="KW-1185">Reference proteome</keyword>
<gene>
    <name evidence="1" type="ORF">GIB67_011302</name>
</gene>
<proteinExistence type="predicted"/>
<evidence type="ECO:0000313" key="2">
    <source>
        <dbReference type="Proteomes" id="UP000541444"/>
    </source>
</evidence>
<accession>A0A7J7MNQ7</accession>
<reference evidence="1 2" key="1">
    <citation type="journal article" date="2020" name="IScience">
        <title>Genome Sequencing of the Endangered Kingdonia uniflora (Circaeasteraceae, Ranunculales) Reveals Potential Mechanisms of Evolutionary Specialization.</title>
        <authorList>
            <person name="Sun Y."/>
            <person name="Deng T."/>
            <person name="Zhang A."/>
            <person name="Moore M.J."/>
            <person name="Landis J.B."/>
            <person name="Lin N."/>
            <person name="Zhang H."/>
            <person name="Zhang X."/>
            <person name="Huang J."/>
            <person name="Zhang X."/>
            <person name="Sun H."/>
            <person name="Wang H."/>
        </authorList>
    </citation>
    <scope>NUCLEOTIDE SEQUENCE [LARGE SCALE GENOMIC DNA]</scope>
    <source>
        <strain evidence="1">TB1705</strain>
        <tissue evidence="1">Leaf</tissue>
    </source>
</reference>
<dbReference type="EMBL" id="JACGCM010001329">
    <property type="protein sequence ID" value="KAF6156501.1"/>
    <property type="molecule type" value="Genomic_DNA"/>
</dbReference>
<sequence>YHPLIEDNPLNSPIPQNSNILLHLPISHNLNHLNHKHLNWLTYLNLKTLGLMMDKKVNANFVRPRKISIGGGVSVVEMDRNLKQKSCESLDLCLGG</sequence>
<comment type="caution">
    <text evidence="1">The sequence shown here is derived from an EMBL/GenBank/DDBJ whole genome shotgun (WGS) entry which is preliminary data.</text>
</comment>
<organism evidence="1 2">
    <name type="scientific">Kingdonia uniflora</name>
    <dbReference type="NCBI Taxonomy" id="39325"/>
    <lineage>
        <taxon>Eukaryota</taxon>
        <taxon>Viridiplantae</taxon>
        <taxon>Streptophyta</taxon>
        <taxon>Embryophyta</taxon>
        <taxon>Tracheophyta</taxon>
        <taxon>Spermatophyta</taxon>
        <taxon>Magnoliopsida</taxon>
        <taxon>Ranunculales</taxon>
        <taxon>Circaeasteraceae</taxon>
        <taxon>Kingdonia</taxon>
    </lineage>
</organism>
<dbReference type="AlphaFoldDB" id="A0A7J7MNQ7"/>
<protein>
    <submittedName>
        <fullName evidence="1">Uncharacterized protein</fullName>
    </submittedName>
</protein>
<evidence type="ECO:0000313" key="1">
    <source>
        <dbReference type="EMBL" id="KAF6156501.1"/>
    </source>
</evidence>
<feature type="non-terminal residue" evidence="1">
    <location>
        <position position="1"/>
    </location>
</feature>
<dbReference type="Proteomes" id="UP000541444">
    <property type="component" value="Unassembled WGS sequence"/>
</dbReference>